<keyword evidence="3" id="KW-1185">Reference proteome</keyword>
<dbReference type="PANTHER" id="PTHR39639">
    <property type="entry name" value="CHROMOSOME 16, WHOLE GENOME SHOTGUN SEQUENCE"/>
    <property type="match status" value="1"/>
</dbReference>
<evidence type="ECO:0000259" key="1">
    <source>
        <dbReference type="Pfam" id="PF03235"/>
    </source>
</evidence>
<gene>
    <name evidence="2" type="ORF">M8006_15015</name>
</gene>
<evidence type="ECO:0000313" key="3">
    <source>
        <dbReference type="Proteomes" id="UP001165308"/>
    </source>
</evidence>
<name>A0ABT0SU78_9GAMM</name>
<organism evidence="2 3">
    <name type="scientific">Halomonas llamarensis</name>
    <dbReference type="NCBI Taxonomy" id="2945104"/>
    <lineage>
        <taxon>Bacteria</taxon>
        <taxon>Pseudomonadati</taxon>
        <taxon>Pseudomonadota</taxon>
        <taxon>Gammaproteobacteria</taxon>
        <taxon>Oceanospirillales</taxon>
        <taxon>Halomonadaceae</taxon>
        <taxon>Halomonas</taxon>
    </lineage>
</organism>
<accession>A0ABT0SU78</accession>
<evidence type="ECO:0000313" key="2">
    <source>
        <dbReference type="EMBL" id="MCL7931271.1"/>
    </source>
</evidence>
<reference evidence="2" key="1">
    <citation type="submission" date="2022-05" db="EMBL/GenBank/DDBJ databases">
        <title>Halomonas geminus sp. nov. and Halomonas llamarensis sp. nov. isolated from high-altitude salars of the Atacama Desert.</title>
        <authorList>
            <person name="Hintersatz C."/>
            <person name="Rojas L.A."/>
            <person name="Wei T.-S."/>
            <person name="Kutschke S."/>
            <person name="Lehmann F."/>
            <person name="Jain R."/>
            <person name="Pollmann K."/>
        </authorList>
    </citation>
    <scope>NUCLEOTIDE SEQUENCE</scope>
    <source>
        <strain evidence="2">ATCHA</strain>
    </source>
</reference>
<dbReference type="EMBL" id="JAMJPJ010000034">
    <property type="protein sequence ID" value="MCL7931271.1"/>
    <property type="molecule type" value="Genomic_DNA"/>
</dbReference>
<dbReference type="PANTHER" id="PTHR39639:SF1">
    <property type="entry name" value="DUF262 DOMAIN-CONTAINING PROTEIN"/>
    <property type="match status" value="1"/>
</dbReference>
<sequence>MQNNFFKGDRSQLAEEAERQIKEKNKETDYDIREYPVEIIVSKFLEKLDNDRAELFVPDYQREMVWNEERQSRFIESLMLNLPIPYLYVADVDEGEDTGRMEIVDGSQRIRTLVRFLSGELVLSKLEKLDKLNGLTFQDLPTSRRLRFNRKTMRMIELIEVDEDARRQLFDRLNTGGEKLWTMEQRFGSRGGPFTSLVKDISSDELFRELCPVSSARSKRREYEELVLRFFAYYENYEGFKKSVDVFLNDYLDDKNNDDFDLDFYKNIFNNVMFFVRDNFDFGFKKNAKNMSVPRIRFEAIAVGTALALDVEPNLKVGDLSWLDSKEFIHLTRSDASNSLPKVRKRIHFVRNNLLGKEVEDADK</sequence>
<proteinExistence type="predicted"/>
<dbReference type="Proteomes" id="UP001165308">
    <property type="component" value="Unassembled WGS sequence"/>
</dbReference>
<dbReference type="InterPro" id="IPR004919">
    <property type="entry name" value="GmrSD_N"/>
</dbReference>
<feature type="domain" description="GmrSD restriction endonucleases N-terminal" evidence="1">
    <location>
        <begin position="48"/>
        <end position="184"/>
    </location>
</feature>
<dbReference type="RefSeq" id="WP_250083600.1">
    <property type="nucleotide sequence ID" value="NZ_JAMJPJ010000034.1"/>
</dbReference>
<protein>
    <submittedName>
        <fullName evidence="2">DUF262 domain-containing protein</fullName>
    </submittedName>
</protein>
<comment type="caution">
    <text evidence="2">The sequence shown here is derived from an EMBL/GenBank/DDBJ whole genome shotgun (WGS) entry which is preliminary data.</text>
</comment>
<dbReference type="Pfam" id="PF03235">
    <property type="entry name" value="GmrSD_N"/>
    <property type="match status" value="1"/>
</dbReference>